<dbReference type="PANTHER" id="PTHR31299:SF0">
    <property type="entry name" value="ESTERASE, PUTATIVE (AFU_ORTHOLOGUE AFUA_1G05850)-RELATED"/>
    <property type="match status" value="1"/>
</dbReference>
<dbReference type="RefSeq" id="WP_344273438.1">
    <property type="nucleotide sequence ID" value="NZ_BAAAMR010000056.1"/>
</dbReference>
<name>A0ABN3A080_9ACTN</name>
<dbReference type="SUPFAM" id="SSF159501">
    <property type="entry name" value="EreA/ChaN-like"/>
    <property type="match status" value="1"/>
</dbReference>
<dbReference type="InterPro" id="IPR052036">
    <property type="entry name" value="Hydrolase/PRTase-associated"/>
</dbReference>
<dbReference type="Pfam" id="PF05139">
    <property type="entry name" value="Erythro_esteras"/>
    <property type="match status" value="1"/>
</dbReference>
<proteinExistence type="predicted"/>
<evidence type="ECO:0000313" key="2">
    <source>
        <dbReference type="Proteomes" id="UP001501020"/>
    </source>
</evidence>
<dbReference type="CDD" id="cd14728">
    <property type="entry name" value="Ere-like"/>
    <property type="match status" value="1"/>
</dbReference>
<reference evidence="1 2" key="1">
    <citation type="journal article" date="2019" name="Int. J. Syst. Evol. Microbiol.">
        <title>The Global Catalogue of Microorganisms (GCM) 10K type strain sequencing project: providing services to taxonomists for standard genome sequencing and annotation.</title>
        <authorList>
            <consortium name="The Broad Institute Genomics Platform"/>
            <consortium name="The Broad Institute Genome Sequencing Center for Infectious Disease"/>
            <person name="Wu L."/>
            <person name="Ma J."/>
        </authorList>
    </citation>
    <scope>NUCLEOTIDE SEQUENCE [LARGE SCALE GENOMIC DNA]</scope>
    <source>
        <strain evidence="1 2">JCM 13850</strain>
    </source>
</reference>
<dbReference type="Gene3D" id="3.30.1870.10">
    <property type="entry name" value="EreA-like, domain 2"/>
    <property type="match status" value="1"/>
</dbReference>
<dbReference type="InterPro" id="IPR014622">
    <property type="entry name" value="UCP036794_erythomycin"/>
</dbReference>
<dbReference type="Gene3D" id="3.40.1660.10">
    <property type="entry name" value="EreA-like (biosynthetic domain)"/>
    <property type="match status" value="1"/>
</dbReference>
<protein>
    <submittedName>
        <fullName evidence="1">Erythromycin esterase family protein</fullName>
    </submittedName>
</protein>
<keyword evidence="2" id="KW-1185">Reference proteome</keyword>
<dbReference type="PIRSF" id="PIRSF036794">
    <property type="entry name" value="UCP_erythr_ester"/>
    <property type="match status" value="1"/>
</dbReference>
<sequence>MNRDDAVTSWIAGAARPVAAASADGPLGDLEPLRDAAGGARVVGLGAATRGAHEMFVLQHRVLRFLVEELGFRTLALEEDWTNGLRLDAYVRTGAGDPRALLSDAWLPWRTEEVLDALVWIRAFNERHPDDPVGVFGLNFTTVRAAAYDMVIDHVRRAAPGRLAEIERLYAPLRPAGDIDEHVGRFRREPGKQPSIDRARQAHALVRELDGEPDGDGEALHAAQAILDFHRFHALPPEEIIPFSERRMAANLLWWHDRARSKVVYWGGLAHAASGEGVTSGPSARTNTGGHLRKQLGDGYLAVGLTFDHGAVHGGVRVPPPPAAFGDAVLGQAGPPHYLLDLRGPHPAEVADWLAAPAPVRVIGPGYRPEDDADHRMPGSSPGALLDVVLHSQEVTPARMLR</sequence>
<dbReference type="PANTHER" id="PTHR31299">
    <property type="entry name" value="ESTERASE, PUTATIVE (AFU_ORTHOLOGUE AFUA_1G05850)-RELATED"/>
    <property type="match status" value="1"/>
</dbReference>
<dbReference type="Proteomes" id="UP001501020">
    <property type="component" value="Unassembled WGS sequence"/>
</dbReference>
<organism evidence="1 2">
    <name type="scientific">Actinomadura napierensis</name>
    <dbReference type="NCBI Taxonomy" id="267854"/>
    <lineage>
        <taxon>Bacteria</taxon>
        <taxon>Bacillati</taxon>
        <taxon>Actinomycetota</taxon>
        <taxon>Actinomycetes</taxon>
        <taxon>Streptosporangiales</taxon>
        <taxon>Thermomonosporaceae</taxon>
        <taxon>Actinomadura</taxon>
    </lineage>
</organism>
<dbReference type="Gene3D" id="1.20.1440.30">
    <property type="entry name" value="Biosynthetic Protein domain"/>
    <property type="match status" value="1"/>
</dbReference>
<dbReference type="InterPro" id="IPR007815">
    <property type="entry name" value="Emycin_Estase"/>
</dbReference>
<dbReference type="EMBL" id="BAAAMR010000056">
    <property type="protein sequence ID" value="GAA2151307.1"/>
    <property type="molecule type" value="Genomic_DNA"/>
</dbReference>
<comment type="caution">
    <text evidence="1">The sequence shown here is derived from an EMBL/GenBank/DDBJ whole genome shotgun (WGS) entry which is preliminary data.</text>
</comment>
<gene>
    <name evidence="1" type="ORF">GCM10009727_56290</name>
</gene>
<accession>A0ABN3A080</accession>
<evidence type="ECO:0000313" key="1">
    <source>
        <dbReference type="EMBL" id="GAA2151307.1"/>
    </source>
</evidence>